<keyword evidence="1" id="KW-1185">Reference proteome</keyword>
<proteinExistence type="predicted"/>
<evidence type="ECO:0000313" key="1">
    <source>
        <dbReference type="Proteomes" id="UP000887565"/>
    </source>
</evidence>
<protein>
    <submittedName>
        <fullName evidence="2">Uncharacterized protein</fullName>
    </submittedName>
</protein>
<dbReference type="AlphaFoldDB" id="A0A915I978"/>
<evidence type="ECO:0000313" key="2">
    <source>
        <dbReference type="WBParaSite" id="nRc.2.0.1.t09855-RA"/>
    </source>
</evidence>
<organism evidence="1 2">
    <name type="scientific">Romanomermis culicivorax</name>
    <name type="common">Nematode worm</name>
    <dbReference type="NCBI Taxonomy" id="13658"/>
    <lineage>
        <taxon>Eukaryota</taxon>
        <taxon>Metazoa</taxon>
        <taxon>Ecdysozoa</taxon>
        <taxon>Nematoda</taxon>
        <taxon>Enoplea</taxon>
        <taxon>Dorylaimia</taxon>
        <taxon>Mermithida</taxon>
        <taxon>Mermithoidea</taxon>
        <taxon>Mermithidae</taxon>
        <taxon>Romanomermis</taxon>
    </lineage>
</organism>
<name>A0A915I978_ROMCU</name>
<sequence length="95" mass="10962">MSDEFWKLEVLLCEITLYNHLSSCKNVVLLLHHLHDLLNPLKLLMVQLQKESLHPFDAVVITKSTIDQIEAECMYASIAGPTFIQLMNKIEQKKI</sequence>
<reference evidence="2" key="1">
    <citation type="submission" date="2022-11" db="UniProtKB">
        <authorList>
            <consortium name="WormBaseParasite"/>
        </authorList>
    </citation>
    <scope>IDENTIFICATION</scope>
</reference>
<accession>A0A915I978</accession>
<dbReference type="WBParaSite" id="nRc.2.0.1.t09855-RA">
    <property type="protein sequence ID" value="nRc.2.0.1.t09855-RA"/>
    <property type="gene ID" value="nRc.2.0.1.g09855"/>
</dbReference>
<dbReference type="Proteomes" id="UP000887565">
    <property type="component" value="Unplaced"/>
</dbReference>